<comment type="caution">
    <text evidence="1">The sequence shown here is derived from an EMBL/GenBank/DDBJ whole genome shotgun (WGS) entry which is preliminary data.</text>
</comment>
<sequence>MGDVVKVKKWAYDPEVLIERMHMTRRRRKVYVALEDLDLIFDERDLPEIIRMWEDGLALTDIARSFKRDPDEITCLIMSLARENRIRPRIVGAYGRRRR</sequence>
<accession>A0ABS2WHW2</accession>
<reference evidence="1" key="1">
    <citation type="journal article" date="2024" name="Int. J. Syst. Evol. Microbiol.">
        <title>Polycladomyces zharkentensis sp. nov., a novel thermophilic cellulose- and starch-degrading member of the Bacillota from a geothermal aquifer in Kazakhstan.</title>
        <authorList>
            <person name="Mashzhan A."/>
            <person name="Kistaubayeva A."/>
            <person name="Javier-Lopez R."/>
            <person name="Bissenova U."/>
            <person name="Bissenbay A."/>
            <person name="Birkeland N.K."/>
        </authorList>
    </citation>
    <scope>NUCLEOTIDE SEQUENCE</scope>
    <source>
        <strain evidence="1">ZKZ2T</strain>
    </source>
</reference>
<name>A0ABS2WHW2_9BACL</name>
<proteinExistence type="predicted"/>
<dbReference type="EMBL" id="JAFHAP010000006">
    <property type="protein sequence ID" value="MBN2909137.1"/>
    <property type="molecule type" value="Genomic_DNA"/>
</dbReference>
<dbReference type="RefSeq" id="WP_205493845.1">
    <property type="nucleotide sequence ID" value="NZ_JAFHAP010000006.1"/>
</dbReference>
<protein>
    <submittedName>
        <fullName evidence="1">Helix-turn-helix domain-containing protein</fullName>
    </submittedName>
</protein>
<keyword evidence="2" id="KW-1185">Reference proteome</keyword>
<gene>
    <name evidence="1" type="ORF">JQC72_06320</name>
</gene>
<evidence type="ECO:0000313" key="1">
    <source>
        <dbReference type="EMBL" id="MBN2909137.1"/>
    </source>
</evidence>
<evidence type="ECO:0000313" key="2">
    <source>
        <dbReference type="Proteomes" id="UP001177120"/>
    </source>
</evidence>
<dbReference type="Proteomes" id="UP001177120">
    <property type="component" value="Unassembled WGS sequence"/>
</dbReference>
<organism evidence="1 2">
    <name type="scientific">Polycladomyces zharkentensis</name>
    <dbReference type="NCBI Taxonomy" id="2807616"/>
    <lineage>
        <taxon>Bacteria</taxon>
        <taxon>Bacillati</taxon>
        <taxon>Bacillota</taxon>
        <taxon>Bacilli</taxon>
        <taxon>Bacillales</taxon>
        <taxon>Thermoactinomycetaceae</taxon>
        <taxon>Polycladomyces</taxon>
    </lineage>
</organism>